<comment type="caution">
    <text evidence="3">The sequence shown here is derived from an EMBL/GenBank/DDBJ whole genome shotgun (WGS) entry which is preliminary data.</text>
</comment>
<dbReference type="EMBL" id="JBHSAB010000028">
    <property type="protein sequence ID" value="MFC3909690.1"/>
    <property type="molecule type" value="Genomic_DNA"/>
</dbReference>
<keyword evidence="2" id="KW-0812">Transmembrane</keyword>
<protein>
    <submittedName>
        <fullName evidence="3">Uncharacterized protein</fullName>
    </submittedName>
</protein>
<name>A0ABV8CHF1_9GAMM</name>
<organism evidence="3 4">
    <name type="scientific">Legionella dresdenensis</name>
    <dbReference type="NCBI Taxonomy" id="450200"/>
    <lineage>
        <taxon>Bacteria</taxon>
        <taxon>Pseudomonadati</taxon>
        <taxon>Pseudomonadota</taxon>
        <taxon>Gammaproteobacteria</taxon>
        <taxon>Legionellales</taxon>
        <taxon>Legionellaceae</taxon>
        <taxon>Legionella</taxon>
    </lineage>
</organism>
<keyword evidence="2" id="KW-0472">Membrane</keyword>
<feature type="transmembrane region" description="Helical" evidence="2">
    <location>
        <begin position="38"/>
        <end position="63"/>
    </location>
</feature>
<evidence type="ECO:0000313" key="4">
    <source>
        <dbReference type="Proteomes" id="UP001595758"/>
    </source>
</evidence>
<sequence>MSRPSHFFKDAASTIRIGKKRQKKNLQKKKPETIRSRAYAKIGGIELVTALLQVAETLCYALEIPYLLLKGKMADSVNSVGNIILTALTATLNFIKFACSLLLTLLNIPRDTIKALQSSPDTTSSLDKAQSNQNLPSM</sequence>
<keyword evidence="2" id="KW-1133">Transmembrane helix</keyword>
<evidence type="ECO:0000313" key="3">
    <source>
        <dbReference type="EMBL" id="MFC3909690.1"/>
    </source>
</evidence>
<evidence type="ECO:0000256" key="1">
    <source>
        <dbReference type="SAM" id="MobiDB-lite"/>
    </source>
</evidence>
<dbReference type="Proteomes" id="UP001595758">
    <property type="component" value="Unassembled WGS sequence"/>
</dbReference>
<gene>
    <name evidence="3" type="ORF">ACFORL_11480</name>
</gene>
<keyword evidence="4" id="KW-1185">Reference proteome</keyword>
<evidence type="ECO:0000256" key="2">
    <source>
        <dbReference type="SAM" id="Phobius"/>
    </source>
</evidence>
<dbReference type="RefSeq" id="WP_382344144.1">
    <property type="nucleotide sequence ID" value="NZ_JBHSAB010000028.1"/>
</dbReference>
<reference evidence="4" key="1">
    <citation type="journal article" date="2019" name="Int. J. Syst. Evol. Microbiol.">
        <title>The Global Catalogue of Microorganisms (GCM) 10K type strain sequencing project: providing services to taxonomists for standard genome sequencing and annotation.</title>
        <authorList>
            <consortium name="The Broad Institute Genomics Platform"/>
            <consortium name="The Broad Institute Genome Sequencing Center for Infectious Disease"/>
            <person name="Wu L."/>
            <person name="Ma J."/>
        </authorList>
    </citation>
    <scope>NUCLEOTIDE SEQUENCE [LARGE SCALE GENOMIC DNA]</scope>
    <source>
        <strain evidence="4">CCUG 59858</strain>
    </source>
</reference>
<accession>A0ABV8CHF1</accession>
<proteinExistence type="predicted"/>
<feature type="region of interest" description="Disordered" evidence="1">
    <location>
        <begin position="117"/>
        <end position="138"/>
    </location>
</feature>
<feature type="transmembrane region" description="Helical" evidence="2">
    <location>
        <begin position="83"/>
        <end position="106"/>
    </location>
</feature>